<reference evidence="8" key="1">
    <citation type="submission" date="2016-04" db="EMBL/GenBank/DDBJ databases">
        <authorList>
            <person name="Strapagiel D."/>
            <person name="Borowka P."/>
            <person name="Marciniak B."/>
            <person name="Bakula Z."/>
            <person name="Van Ingen J."/>
            <person name="Safianowska A."/>
            <person name="Dziadek J."/>
            <person name="Jagielski T."/>
        </authorList>
    </citation>
    <scope>NUCLEOTIDE SEQUENCE [LARGE SCALE GENOMIC DNA]</scope>
    <source>
        <strain evidence="8">1010001458</strain>
    </source>
</reference>
<comment type="similarity">
    <text evidence="2">Belongs to the TerC family.</text>
</comment>
<feature type="transmembrane region" description="Helical" evidence="6">
    <location>
        <begin position="78"/>
        <end position="96"/>
    </location>
</feature>
<keyword evidence="5 6" id="KW-0472">Membrane</keyword>
<dbReference type="InterPro" id="IPR022369">
    <property type="entry name" value="Integral_membrane_TerC_rswitch"/>
</dbReference>
<evidence type="ECO:0000256" key="5">
    <source>
        <dbReference type="ARBA" id="ARBA00023136"/>
    </source>
</evidence>
<evidence type="ECO:0000313" key="7">
    <source>
        <dbReference type="EMBL" id="KZS62188.1"/>
    </source>
</evidence>
<dbReference type="AlphaFoldDB" id="A0A164A7Y1"/>
<dbReference type="PANTHER" id="PTHR30238">
    <property type="entry name" value="MEMBRANE BOUND PREDICTED REDOX MODULATOR"/>
    <property type="match status" value="1"/>
</dbReference>
<comment type="caution">
    <text evidence="7">The sequence shown here is derived from an EMBL/GenBank/DDBJ whole genome shotgun (WGS) entry which is preliminary data.</text>
</comment>
<evidence type="ECO:0000256" key="1">
    <source>
        <dbReference type="ARBA" id="ARBA00004141"/>
    </source>
</evidence>
<name>A0A164A7Y1_9MYCO</name>
<dbReference type="Pfam" id="PF03741">
    <property type="entry name" value="TerC"/>
    <property type="match status" value="1"/>
</dbReference>
<dbReference type="InterPro" id="IPR005496">
    <property type="entry name" value="Integral_membrane_TerC"/>
</dbReference>
<dbReference type="Proteomes" id="UP000077342">
    <property type="component" value="Unassembled WGS sequence"/>
</dbReference>
<dbReference type="GO" id="GO:0016020">
    <property type="term" value="C:membrane"/>
    <property type="evidence" value="ECO:0007669"/>
    <property type="project" value="UniProtKB-SubCell"/>
</dbReference>
<feature type="transmembrane region" description="Helical" evidence="6">
    <location>
        <begin position="189"/>
        <end position="209"/>
    </location>
</feature>
<feature type="transmembrane region" description="Helical" evidence="6">
    <location>
        <begin position="6"/>
        <end position="27"/>
    </location>
</feature>
<comment type="subcellular location">
    <subcellularLocation>
        <location evidence="1">Membrane</location>
        <topology evidence="1">Multi-pass membrane protein</topology>
    </subcellularLocation>
</comment>
<keyword evidence="4 6" id="KW-1133">Transmembrane helix</keyword>
<dbReference type="PANTHER" id="PTHR30238:SF0">
    <property type="entry name" value="THYLAKOID MEMBRANE PROTEIN TERC, CHLOROPLASTIC"/>
    <property type="match status" value="1"/>
</dbReference>
<gene>
    <name evidence="7" type="ORF">A4G28_22940</name>
</gene>
<keyword evidence="3 6" id="KW-0812">Transmembrane</keyword>
<feature type="transmembrane region" description="Helical" evidence="6">
    <location>
        <begin position="250"/>
        <end position="270"/>
    </location>
</feature>
<feature type="transmembrane region" description="Helical" evidence="6">
    <location>
        <begin position="103"/>
        <end position="125"/>
    </location>
</feature>
<evidence type="ECO:0000313" key="8">
    <source>
        <dbReference type="Proteomes" id="UP000077342"/>
    </source>
</evidence>
<dbReference type="EMBL" id="LWCI01000109">
    <property type="protein sequence ID" value="KZS62188.1"/>
    <property type="molecule type" value="Genomic_DNA"/>
</dbReference>
<evidence type="ECO:0000256" key="4">
    <source>
        <dbReference type="ARBA" id="ARBA00022989"/>
    </source>
</evidence>
<dbReference type="RefSeq" id="WP_075510831.1">
    <property type="nucleotide sequence ID" value="NZ_CP089224.1"/>
</dbReference>
<feature type="transmembrane region" description="Helical" evidence="6">
    <location>
        <begin position="39"/>
        <end position="66"/>
    </location>
</feature>
<feature type="transmembrane region" description="Helical" evidence="6">
    <location>
        <begin position="221"/>
        <end position="243"/>
    </location>
</feature>
<feature type="transmembrane region" description="Helical" evidence="6">
    <location>
        <begin position="290"/>
        <end position="316"/>
    </location>
</feature>
<evidence type="ECO:0008006" key="9">
    <source>
        <dbReference type="Google" id="ProtNLM"/>
    </source>
</evidence>
<feature type="transmembrane region" description="Helical" evidence="6">
    <location>
        <begin position="131"/>
        <end position="148"/>
    </location>
</feature>
<evidence type="ECO:0000256" key="6">
    <source>
        <dbReference type="SAM" id="Phobius"/>
    </source>
</evidence>
<evidence type="ECO:0000256" key="2">
    <source>
        <dbReference type="ARBA" id="ARBA00007511"/>
    </source>
</evidence>
<evidence type="ECO:0000256" key="3">
    <source>
        <dbReference type="ARBA" id="ARBA00022692"/>
    </source>
</evidence>
<sequence>MGVSVVVWVLTIVMITALMLVDYVFHVRHTHGPTLRGSALWSAMFIGIAVLFGIAVAVFGSAVMAIEYFASYLSNEALSVDNLFVFLVIISSFGVPRVAQQKVLLFGIAFALVARTGFILLGAALIDNFNWAFYAFGLGLLVMAGNLAKPEQPETRGDNLILRLANRFLRTSPDYNSDRLFVVENGKRVMTPLLLVMIAIGGSDVLFAFDSVPALFGLTQNVYLVFAATAFSLLGLRQLYFLIDNLLDRLIYLSYGLAAILGFIGVKMMLEALHDNNIPFINDGRPVPIVEITTATSLTVIVAVLLITTVASLLSARGRRQNAVARARRHALEYLDLHYEADPAEREKIFAALLAAEHEIDSLSTSYRAPTKQEEELTALLRSAHDAHEAHG</sequence>
<organism evidence="7 8">
    <name type="scientific">Mycobacterium ostraviense</name>
    <dbReference type="NCBI Taxonomy" id="2738409"/>
    <lineage>
        <taxon>Bacteria</taxon>
        <taxon>Bacillati</taxon>
        <taxon>Actinomycetota</taxon>
        <taxon>Actinomycetes</taxon>
        <taxon>Mycobacteriales</taxon>
        <taxon>Mycobacteriaceae</taxon>
        <taxon>Mycobacterium</taxon>
    </lineage>
</organism>
<keyword evidence="8" id="KW-1185">Reference proteome</keyword>
<protein>
    <recommendedName>
        <fullName evidence="9">Transporter</fullName>
    </recommendedName>
</protein>
<dbReference type="NCBIfam" id="TIGR03718">
    <property type="entry name" value="R_switched_Alx"/>
    <property type="match status" value="1"/>
</dbReference>
<proteinExistence type="inferred from homology"/>
<accession>A0A164A7Y1</accession>